<comment type="subcellular location">
    <subcellularLocation>
        <location evidence="1">Membrane</location>
    </subcellularLocation>
</comment>
<feature type="signal peptide" evidence="5">
    <location>
        <begin position="1"/>
        <end position="20"/>
    </location>
</feature>
<dbReference type="Pfam" id="PF13505">
    <property type="entry name" value="OMP_b-brl"/>
    <property type="match status" value="1"/>
</dbReference>
<feature type="domain" description="Outer membrane protein beta-barrel" evidence="6">
    <location>
        <begin position="9"/>
        <end position="206"/>
    </location>
</feature>
<proteinExistence type="inferred from homology"/>
<dbReference type="Gene3D" id="2.40.160.20">
    <property type="match status" value="1"/>
</dbReference>
<reference evidence="7 8" key="1">
    <citation type="submission" date="2020-01" db="EMBL/GenBank/DDBJ databases">
        <title>Sphingomonas sp. C33 whole genome sequece.</title>
        <authorList>
            <person name="Park C."/>
        </authorList>
    </citation>
    <scope>NUCLEOTIDE SEQUENCE [LARGE SCALE GENOMIC DNA]</scope>
    <source>
        <strain evidence="7 8">C33</strain>
    </source>
</reference>
<keyword evidence="3" id="KW-0472">Membrane</keyword>
<protein>
    <submittedName>
        <fullName evidence="7">Outer membrane beta-barrel protein</fullName>
    </submittedName>
</protein>
<feature type="chain" id="PRO_5031341752" evidence="5">
    <location>
        <begin position="21"/>
        <end position="206"/>
    </location>
</feature>
<dbReference type="InterPro" id="IPR027385">
    <property type="entry name" value="Beta-barrel_OMP"/>
</dbReference>
<name>A0A7Z2NTP1_9SPHN</name>
<evidence type="ECO:0000256" key="1">
    <source>
        <dbReference type="ARBA" id="ARBA00004370"/>
    </source>
</evidence>
<organism evidence="7 8">
    <name type="scientific">Sphingomonas changnyeongensis</name>
    <dbReference type="NCBI Taxonomy" id="2698679"/>
    <lineage>
        <taxon>Bacteria</taxon>
        <taxon>Pseudomonadati</taxon>
        <taxon>Pseudomonadota</taxon>
        <taxon>Alphaproteobacteria</taxon>
        <taxon>Sphingomonadales</taxon>
        <taxon>Sphingomonadaceae</taxon>
        <taxon>Sphingomonas</taxon>
    </lineage>
</organism>
<gene>
    <name evidence="7" type="ORF">GVO57_01025</name>
</gene>
<evidence type="ECO:0000259" key="6">
    <source>
        <dbReference type="Pfam" id="PF13505"/>
    </source>
</evidence>
<keyword evidence="2 5" id="KW-0732">Signal</keyword>
<dbReference type="PANTHER" id="PTHR34001">
    <property type="entry name" value="BLL7405 PROTEIN"/>
    <property type="match status" value="1"/>
</dbReference>
<dbReference type="GO" id="GO:0016020">
    <property type="term" value="C:membrane"/>
    <property type="evidence" value="ECO:0007669"/>
    <property type="project" value="UniProtKB-SubCell"/>
</dbReference>
<dbReference type="PANTHER" id="PTHR34001:SF3">
    <property type="entry name" value="BLL7405 PROTEIN"/>
    <property type="match status" value="1"/>
</dbReference>
<dbReference type="EMBL" id="CP047895">
    <property type="protein sequence ID" value="QHL89660.1"/>
    <property type="molecule type" value="Genomic_DNA"/>
</dbReference>
<dbReference type="KEGG" id="schy:GVO57_01025"/>
<dbReference type="AlphaFoldDB" id="A0A7Z2NTP1"/>
<evidence type="ECO:0000256" key="3">
    <source>
        <dbReference type="ARBA" id="ARBA00023136"/>
    </source>
</evidence>
<sequence>MKKFLTAVAVAIITATPAMAQERAAFVGPRVEALVGYDRLIGPRTRATIGPLTVLEASVGQDGLAYGIGAGYDFRVGRVILGLEAEYADSNIDGCEAGFISTTDRMCASARRDLYVGGRAGVAVAASTLLYVKAGYTNARVALDYTEPAFPVANFRRTDNRDGVRVGVGVEQKLGSNLYAKAEYRYSDYEGWDERHQVLAGLGVRF</sequence>
<accession>A0A7Z2NTP1</accession>
<dbReference type="RefSeq" id="WP_160591114.1">
    <property type="nucleotide sequence ID" value="NZ_CP047895.1"/>
</dbReference>
<keyword evidence="8" id="KW-1185">Reference proteome</keyword>
<evidence type="ECO:0000256" key="2">
    <source>
        <dbReference type="ARBA" id="ARBA00022729"/>
    </source>
</evidence>
<evidence type="ECO:0000256" key="5">
    <source>
        <dbReference type="SAM" id="SignalP"/>
    </source>
</evidence>
<dbReference type="SUPFAM" id="SSF56925">
    <property type="entry name" value="OMPA-like"/>
    <property type="match status" value="1"/>
</dbReference>
<dbReference type="InterPro" id="IPR011250">
    <property type="entry name" value="OMP/PagP_B-barrel"/>
</dbReference>
<evidence type="ECO:0000256" key="4">
    <source>
        <dbReference type="ARBA" id="ARBA00038306"/>
    </source>
</evidence>
<dbReference type="Proteomes" id="UP000464468">
    <property type="component" value="Chromosome"/>
</dbReference>
<evidence type="ECO:0000313" key="8">
    <source>
        <dbReference type="Proteomes" id="UP000464468"/>
    </source>
</evidence>
<evidence type="ECO:0000313" key="7">
    <source>
        <dbReference type="EMBL" id="QHL89660.1"/>
    </source>
</evidence>
<dbReference type="InterPro" id="IPR051692">
    <property type="entry name" value="OMP-like"/>
</dbReference>
<comment type="similarity">
    <text evidence="4">Belongs to the Omp25/RopB family.</text>
</comment>